<proteinExistence type="evidence at transcript level"/>
<dbReference type="EMBL" id="EF086678">
    <property type="protein sequence ID" value="ABK25935.1"/>
    <property type="molecule type" value="mRNA"/>
</dbReference>
<evidence type="ECO:0000313" key="1">
    <source>
        <dbReference type="EMBL" id="ABK25935.1"/>
    </source>
</evidence>
<accession>A9NZ74</accession>
<dbReference type="AlphaFoldDB" id="A9NZ74"/>
<dbReference type="Pfam" id="PF14009">
    <property type="entry name" value="PADRE"/>
    <property type="match status" value="1"/>
</dbReference>
<protein>
    <submittedName>
        <fullName evidence="1">Uncharacterized protein</fullName>
    </submittedName>
</protein>
<dbReference type="InterPro" id="IPR025322">
    <property type="entry name" value="PADRE_dom"/>
</dbReference>
<dbReference type="PANTHER" id="PTHR33052">
    <property type="entry name" value="DUF4228 DOMAIN PROTEIN-RELATED"/>
    <property type="match status" value="1"/>
</dbReference>
<reference evidence="1" key="1">
    <citation type="journal article" date="2008" name="BMC Genomics">
        <title>A conifer genomics resource of 200,000 spruce (Picea spp.) ESTs and 6,464 high-quality, sequence-finished full-length cDNAs for Sitka spruce (Picea sitchensis).</title>
        <authorList>
            <person name="Ralph S.G."/>
            <person name="Chun H.J."/>
            <person name="Kolosova N."/>
            <person name="Cooper D."/>
            <person name="Oddy C."/>
            <person name="Ritland C.E."/>
            <person name="Kirkpatrick R."/>
            <person name="Moore R."/>
            <person name="Barber S."/>
            <person name="Holt R.A."/>
            <person name="Jones S.J."/>
            <person name="Marra M.A."/>
            <person name="Douglas C.J."/>
            <person name="Ritland K."/>
            <person name="Bohlmann J."/>
        </authorList>
    </citation>
    <scope>NUCLEOTIDE SEQUENCE</scope>
    <source>
        <tissue evidence="1">Bark</tissue>
    </source>
</reference>
<name>A9NZ74_PICSI</name>
<organism evidence="1">
    <name type="scientific">Picea sitchensis</name>
    <name type="common">Sitka spruce</name>
    <name type="synonym">Pinus sitchensis</name>
    <dbReference type="NCBI Taxonomy" id="3332"/>
    <lineage>
        <taxon>Eukaryota</taxon>
        <taxon>Viridiplantae</taxon>
        <taxon>Streptophyta</taxon>
        <taxon>Embryophyta</taxon>
        <taxon>Tracheophyta</taxon>
        <taxon>Spermatophyta</taxon>
        <taxon>Pinopsida</taxon>
        <taxon>Pinidae</taxon>
        <taxon>Conifers I</taxon>
        <taxon>Pinales</taxon>
        <taxon>Pinaceae</taxon>
        <taxon>Picea</taxon>
    </lineage>
</organism>
<sequence length="206" mass="22556">MGSYISCSSNSVTSGTVTSGTVKVINSNGSVQTLQRRIKAAELMLDNPQHFVCHANGLQIGRRINPLTADEELDFGHLYFLLPMAKLHSVLSGTDMASLASKANSSMKAATRRNSGARILPLFGDLMRPLPSEMKTDLFLLEEGKQISGTQEVELAVPKLNLEDDPELSTALALLRLNAGKSWKPKLETIKELQPKLRDLMQSEFC</sequence>